<proteinExistence type="predicted"/>
<evidence type="ECO:0000313" key="1">
    <source>
        <dbReference type="EMBL" id="MDA0185821.1"/>
    </source>
</evidence>
<reference evidence="1" key="1">
    <citation type="submission" date="2022-10" db="EMBL/GenBank/DDBJ databases">
        <title>The WGS of Solirubrobacter phytolaccae KCTC 29190.</title>
        <authorList>
            <person name="Jiang Z."/>
        </authorList>
    </citation>
    <scope>NUCLEOTIDE SEQUENCE</scope>
    <source>
        <strain evidence="1">KCTC 29190</strain>
    </source>
</reference>
<accession>A0A9X3NGR2</accession>
<sequence length="119" mass="12519">MLSALEHAAERARLIVEALADHPPEAVERRLAEVRAGADAGKAKLVAALASQLAVQRRMRAALGGWESEIERLLVELETVRGRVLADDETTAAAELDGLRDEVTALAARLAAAGGESAT</sequence>
<dbReference type="RefSeq" id="WP_270030347.1">
    <property type="nucleotide sequence ID" value="NZ_JAPDDP010000163.1"/>
</dbReference>
<organism evidence="1 2">
    <name type="scientific">Solirubrobacter phytolaccae</name>
    <dbReference type="NCBI Taxonomy" id="1404360"/>
    <lineage>
        <taxon>Bacteria</taxon>
        <taxon>Bacillati</taxon>
        <taxon>Actinomycetota</taxon>
        <taxon>Thermoleophilia</taxon>
        <taxon>Solirubrobacterales</taxon>
        <taxon>Solirubrobacteraceae</taxon>
        <taxon>Solirubrobacter</taxon>
    </lineage>
</organism>
<dbReference type="EMBL" id="JAPDDP010000163">
    <property type="protein sequence ID" value="MDA0185821.1"/>
    <property type="molecule type" value="Genomic_DNA"/>
</dbReference>
<keyword evidence="2" id="KW-1185">Reference proteome</keyword>
<comment type="caution">
    <text evidence="1">The sequence shown here is derived from an EMBL/GenBank/DDBJ whole genome shotgun (WGS) entry which is preliminary data.</text>
</comment>
<gene>
    <name evidence="1" type="ORF">OJ997_36290</name>
</gene>
<dbReference type="Proteomes" id="UP001147653">
    <property type="component" value="Unassembled WGS sequence"/>
</dbReference>
<evidence type="ECO:0000313" key="2">
    <source>
        <dbReference type="Proteomes" id="UP001147653"/>
    </source>
</evidence>
<name>A0A9X3NGR2_9ACTN</name>
<protein>
    <submittedName>
        <fullName evidence="1">Uncharacterized protein</fullName>
    </submittedName>
</protein>
<dbReference type="AlphaFoldDB" id="A0A9X3NGR2"/>